<dbReference type="PIRSF" id="PIRSF000105">
    <property type="entry name" value="HCDH"/>
    <property type="match status" value="1"/>
</dbReference>
<sequence>MIAVVIGGGTMGAGIAHVLLAGGHEVVLAESGAERVAAARAAVARSLATAAERGKLDRAADELLANLTVVERLADVPAELVVEAVPEDAALKRRVLATAARACPDAVLASNTSSLSIADLARDLPGERVLGMHFFNPVPVQRLVELVHHDGLSPAVLAKAREWAEQLGKTVIEVRDSPGFATSRLGVAVGLEAIRVLEEGVATADDVDTGMRLGYGWPMGPLRLTDLVGLDVRLAIAEHLAAELGPRFEPPRLLRDKVARGELGRKSGQGFFTW</sequence>
<feature type="domain" description="3-hydroxyacyl-CoA dehydrogenase NAD binding" evidence="6">
    <location>
        <begin position="4"/>
        <end position="176"/>
    </location>
</feature>
<dbReference type="SUPFAM" id="SSF48179">
    <property type="entry name" value="6-phosphogluconate dehydrogenase C-terminal domain-like"/>
    <property type="match status" value="1"/>
</dbReference>
<feature type="site" description="Important for catalytic activity" evidence="4">
    <location>
        <position position="133"/>
    </location>
</feature>
<dbReference type="AlphaFoldDB" id="A0A495VUS1"/>
<dbReference type="Gene3D" id="1.10.1040.10">
    <property type="entry name" value="N-(1-d-carboxylethyl)-l-norvaline Dehydrogenase, domain 2"/>
    <property type="match status" value="1"/>
</dbReference>
<dbReference type="RefSeq" id="WP_121002002.1">
    <property type="nucleotide sequence ID" value="NZ_RBXO01000001.1"/>
</dbReference>
<feature type="domain" description="3-hydroxyacyl-CoA dehydrogenase C-terminal" evidence="5">
    <location>
        <begin position="179"/>
        <end position="274"/>
    </location>
</feature>
<evidence type="ECO:0000313" key="7">
    <source>
        <dbReference type="EMBL" id="RKT52447.1"/>
    </source>
</evidence>
<reference evidence="7 8" key="1">
    <citation type="submission" date="2018-10" db="EMBL/GenBank/DDBJ databases">
        <title>Sequencing the genomes of 1000 actinobacteria strains.</title>
        <authorList>
            <person name="Klenk H.-P."/>
        </authorList>
    </citation>
    <scope>NUCLEOTIDE SEQUENCE [LARGE SCALE GENOMIC DNA]</scope>
    <source>
        <strain evidence="7 8">DSM 43800</strain>
    </source>
</reference>
<gene>
    <name evidence="7" type="ORF">C8E97_0959</name>
</gene>
<evidence type="ECO:0000256" key="1">
    <source>
        <dbReference type="ARBA" id="ARBA00005086"/>
    </source>
</evidence>
<dbReference type="EMBL" id="RBXO01000001">
    <property type="protein sequence ID" value="RKT52447.1"/>
    <property type="molecule type" value="Genomic_DNA"/>
</dbReference>
<comment type="pathway">
    <text evidence="1">Lipid metabolism; butanoate metabolism.</text>
</comment>
<evidence type="ECO:0000256" key="3">
    <source>
        <dbReference type="ARBA" id="ARBA00023002"/>
    </source>
</evidence>
<dbReference type="InterPro" id="IPR036291">
    <property type="entry name" value="NAD(P)-bd_dom_sf"/>
</dbReference>
<dbReference type="GO" id="GO:0006631">
    <property type="term" value="P:fatty acid metabolic process"/>
    <property type="evidence" value="ECO:0007669"/>
    <property type="project" value="InterPro"/>
</dbReference>
<dbReference type="InterPro" id="IPR008927">
    <property type="entry name" value="6-PGluconate_DH-like_C_sf"/>
</dbReference>
<dbReference type="SUPFAM" id="SSF51735">
    <property type="entry name" value="NAD(P)-binding Rossmann-fold domains"/>
    <property type="match status" value="1"/>
</dbReference>
<dbReference type="PANTHER" id="PTHR48075:SF5">
    <property type="entry name" value="3-HYDROXYBUTYRYL-COA DEHYDROGENASE"/>
    <property type="match status" value="1"/>
</dbReference>
<evidence type="ECO:0000256" key="4">
    <source>
        <dbReference type="PIRSR" id="PIRSR000105-1"/>
    </source>
</evidence>
<keyword evidence="3" id="KW-0560">Oxidoreductase</keyword>
<comment type="caution">
    <text evidence="7">The sequence shown here is derived from an EMBL/GenBank/DDBJ whole genome shotgun (WGS) entry which is preliminary data.</text>
</comment>
<dbReference type="InterPro" id="IPR006176">
    <property type="entry name" value="3-OHacyl-CoA_DH_NAD-bd"/>
</dbReference>
<comment type="similarity">
    <text evidence="2">Belongs to the 3-hydroxyacyl-CoA dehydrogenase family.</text>
</comment>
<evidence type="ECO:0000256" key="2">
    <source>
        <dbReference type="ARBA" id="ARBA00009463"/>
    </source>
</evidence>
<dbReference type="Pfam" id="PF02737">
    <property type="entry name" value="3HCDH_N"/>
    <property type="match status" value="1"/>
</dbReference>
<dbReference type="GO" id="GO:0016616">
    <property type="term" value="F:oxidoreductase activity, acting on the CH-OH group of donors, NAD or NADP as acceptor"/>
    <property type="evidence" value="ECO:0007669"/>
    <property type="project" value="InterPro"/>
</dbReference>
<name>A0A495VUS1_9PSEU</name>
<dbReference type="InterPro" id="IPR022694">
    <property type="entry name" value="3-OHacyl-CoA_DH"/>
</dbReference>
<dbReference type="Proteomes" id="UP000282084">
    <property type="component" value="Unassembled WGS sequence"/>
</dbReference>
<evidence type="ECO:0000259" key="6">
    <source>
        <dbReference type="Pfam" id="PF02737"/>
    </source>
</evidence>
<dbReference type="OrthoDB" id="3229174at2"/>
<evidence type="ECO:0000313" key="8">
    <source>
        <dbReference type="Proteomes" id="UP000282084"/>
    </source>
</evidence>
<keyword evidence="8" id="KW-1185">Reference proteome</keyword>
<accession>A0A495VUS1</accession>
<organism evidence="7 8">
    <name type="scientific">Saccharothrix australiensis</name>
    <dbReference type="NCBI Taxonomy" id="2072"/>
    <lineage>
        <taxon>Bacteria</taxon>
        <taxon>Bacillati</taxon>
        <taxon>Actinomycetota</taxon>
        <taxon>Actinomycetes</taxon>
        <taxon>Pseudonocardiales</taxon>
        <taxon>Pseudonocardiaceae</taxon>
        <taxon>Saccharothrix</taxon>
    </lineage>
</organism>
<evidence type="ECO:0000259" key="5">
    <source>
        <dbReference type="Pfam" id="PF00725"/>
    </source>
</evidence>
<dbReference type="Pfam" id="PF00725">
    <property type="entry name" value="3HCDH"/>
    <property type="match status" value="1"/>
</dbReference>
<protein>
    <submittedName>
        <fullName evidence="7">3-hydroxyacyl-CoA dehydrogenase</fullName>
    </submittedName>
</protein>
<dbReference type="InterPro" id="IPR006108">
    <property type="entry name" value="3HC_DH_C"/>
</dbReference>
<dbReference type="InterPro" id="IPR013328">
    <property type="entry name" value="6PGD_dom2"/>
</dbReference>
<dbReference type="GO" id="GO:0070403">
    <property type="term" value="F:NAD+ binding"/>
    <property type="evidence" value="ECO:0007669"/>
    <property type="project" value="InterPro"/>
</dbReference>
<proteinExistence type="inferred from homology"/>
<dbReference type="Gene3D" id="3.40.50.720">
    <property type="entry name" value="NAD(P)-binding Rossmann-like Domain"/>
    <property type="match status" value="1"/>
</dbReference>
<dbReference type="PANTHER" id="PTHR48075">
    <property type="entry name" value="3-HYDROXYACYL-COA DEHYDROGENASE FAMILY PROTEIN"/>
    <property type="match status" value="1"/>
</dbReference>